<keyword evidence="3" id="KW-1185">Reference proteome</keyword>
<evidence type="ECO:0000313" key="2">
    <source>
        <dbReference type="EMBL" id="CAL1608359.1"/>
    </source>
</evidence>
<reference evidence="2 3" key="1">
    <citation type="submission" date="2024-04" db="EMBL/GenBank/DDBJ databases">
        <authorList>
            <person name="Waldvogel A.-M."/>
            <person name="Schoenle A."/>
        </authorList>
    </citation>
    <scope>NUCLEOTIDE SEQUENCE [LARGE SCALE GENOMIC DNA]</scope>
</reference>
<proteinExistence type="predicted"/>
<protein>
    <submittedName>
        <fullName evidence="2">Uncharacterized protein</fullName>
    </submittedName>
</protein>
<feature type="region of interest" description="Disordered" evidence="1">
    <location>
        <begin position="22"/>
        <end position="99"/>
    </location>
</feature>
<feature type="compositionally biased region" description="Acidic residues" evidence="1">
    <location>
        <begin position="45"/>
        <end position="65"/>
    </location>
</feature>
<dbReference type="Proteomes" id="UP001497482">
    <property type="component" value="Chromosome 6"/>
</dbReference>
<dbReference type="PANTHER" id="PTHR33480:SF5">
    <property type="entry name" value="SI:DKEY-51D8.9"/>
    <property type="match status" value="1"/>
</dbReference>
<evidence type="ECO:0000256" key="1">
    <source>
        <dbReference type="SAM" id="MobiDB-lite"/>
    </source>
</evidence>
<evidence type="ECO:0000313" key="3">
    <source>
        <dbReference type="Proteomes" id="UP001497482"/>
    </source>
</evidence>
<feature type="region of interest" description="Disordered" evidence="1">
    <location>
        <begin position="261"/>
        <end position="352"/>
    </location>
</feature>
<gene>
    <name evidence="2" type="ORF">KC01_LOCUS35305</name>
</gene>
<feature type="compositionally biased region" description="Low complexity" evidence="1">
    <location>
        <begin position="269"/>
        <end position="352"/>
    </location>
</feature>
<dbReference type="EMBL" id="OZ035828">
    <property type="protein sequence ID" value="CAL1608359.1"/>
    <property type="molecule type" value="Genomic_DNA"/>
</dbReference>
<sequence length="437" mass="47938">MLTLREQPSSCGLTTCRGLVELNDSSATTSVSGSDVVDDKRRDEEGGEMEEAEPFVDDNDEELTEESLNFKPEADTGQLLPSDSKELHNNNNKTDGESEIDTSVFPQMFCNMDEGSAATEFQEANSAPLPGFDSFTAVSMELGFMELVRCRRSKSPDDLVYCKFCLGLYAKNHLWRHVKNSHSEEYVRRRKKRPATINDEASLLLLEESFYNPFTQGDMKLGEIGAGSDLEKLIEASFNETFLEEMSESTKDMNVLNDSQNDASVTENTSEATLSEATLSEATASEATASEATASEATASEATASEATASEATASEATASEATVPSEATASEATASEATPSEATPSEATPSEATVFEALSCSVPKKNGKKMKRRWTGEEVAAVQRHMTDFIARCRVPGRKFCDQCLRSEPEALKRRDWRDIKNFVHNRIMASKKKTR</sequence>
<accession>A0AAV2M4Y2</accession>
<dbReference type="AlphaFoldDB" id="A0AAV2M4Y2"/>
<organism evidence="2 3">
    <name type="scientific">Knipowitschia caucasica</name>
    <name type="common">Caucasian dwarf goby</name>
    <name type="synonym">Pomatoschistus caucasicus</name>
    <dbReference type="NCBI Taxonomy" id="637954"/>
    <lineage>
        <taxon>Eukaryota</taxon>
        <taxon>Metazoa</taxon>
        <taxon>Chordata</taxon>
        <taxon>Craniata</taxon>
        <taxon>Vertebrata</taxon>
        <taxon>Euteleostomi</taxon>
        <taxon>Actinopterygii</taxon>
        <taxon>Neopterygii</taxon>
        <taxon>Teleostei</taxon>
        <taxon>Neoteleostei</taxon>
        <taxon>Acanthomorphata</taxon>
        <taxon>Gobiaria</taxon>
        <taxon>Gobiiformes</taxon>
        <taxon>Gobioidei</taxon>
        <taxon>Gobiidae</taxon>
        <taxon>Gobiinae</taxon>
        <taxon>Knipowitschia</taxon>
    </lineage>
</organism>
<name>A0AAV2M4Y2_KNICA</name>
<feature type="compositionally biased region" description="Polar residues" evidence="1">
    <location>
        <begin position="23"/>
        <end position="33"/>
    </location>
</feature>
<dbReference type="Gene3D" id="2.160.20.80">
    <property type="entry name" value="E3 ubiquitin-protein ligase SopA"/>
    <property type="match status" value="1"/>
</dbReference>
<dbReference type="PANTHER" id="PTHR33480">
    <property type="entry name" value="SET DOMAIN-CONTAINING PROTEIN-RELATED"/>
    <property type="match status" value="1"/>
</dbReference>